<sequence length="157" mass="17955">MRTTGTVRSESTEAYVPMTEDVVHIQGYLHKRTKDMRWQKRWFETNGCFLTYYKSRKMDKILAALNLPQVGEIKLLPESAADPDNDGTLFTIELKARVYTLRAPNRKNAAKWVEVLNELKTSGNVEISSNDKARVASAPLDDQADWSKTPFLFFCCC</sequence>
<dbReference type="Gene3D" id="2.30.29.30">
    <property type="entry name" value="Pleckstrin-homology domain (PH domain)/Phosphotyrosine-binding domain (PTB)"/>
    <property type="match status" value="1"/>
</dbReference>
<dbReference type="EMBL" id="HBGJ01039753">
    <property type="protein sequence ID" value="CAD9266596.1"/>
    <property type="molecule type" value="Transcribed_RNA"/>
</dbReference>
<organism evidence="2">
    <name type="scientific">Phaeomonas parva</name>
    <dbReference type="NCBI Taxonomy" id="124430"/>
    <lineage>
        <taxon>Eukaryota</taxon>
        <taxon>Sar</taxon>
        <taxon>Stramenopiles</taxon>
        <taxon>Ochrophyta</taxon>
        <taxon>Pinguiophyceae</taxon>
        <taxon>Pinguiochrysidales</taxon>
        <taxon>Pinguiochrysidaceae</taxon>
        <taxon>Phaeomonas</taxon>
    </lineage>
</organism>
<evidence type="ECO:0000313" key="3">
    <source>
        <dbReference type="EMBL" id="CAD9266597.1"/>
    </source>
</evidence>
<feature type="domain" description="PH" evidence="1">
    <location>
        <begin position="22"/>
        <end position="121"/>
    </location>
</feature>
<reference evidence="2" key="1">
    <citation type="submission" date="2021-01" db="EMBL/GenBank/DDBJ databases">
        <authorList>
            <person name="Corre E."/>
            <person name="Pelletier E."/>
            <person name="Niang G."/>
            <person name="Scheremetjew M."/>
            <person name="Finn R."/>
            <person name="Kale V."/>
            <person name="Holt S."/>
            <person name="Cochrane G."/>
            <person name="Meng A."/>
            <person name="Brown T."/>
            <person name="Cohen L."/>
        </authorList>
    </citation>
    <scope>NUCLEOTIDE SEQUENCE</scope>
    <source>
        <strain evidence="2">CCMP2877</strain>
    </source>
</reference>
<dbReference type="SUPFAM" id="SSF50729">
    <property type="entry name" value="PH domain-like"/>
    <property type="match status" value="1"/>
</dbReference>
<protein>
    <recommendedName>
        <fullName evidence="1">PH domain-containing protein</fullName>
    </recommendedName>
</protein>
<proteinExistence type="predicted"/>
<evidence type="ECO:0000313" key="2">
    <source>
        <dbReference type="EMBL" id="CAD9266596.1"/>
    </source>
</evidence>
<evidence type="ECO:0000259" key="1">
    <source>
        <dbReference type="PROSITE" id="PS50003"/>
    </source>
</evidence>
<name>A0A6U4KSE8_9STRA</name>
<dbReference type="InterPro" id="IPR001849">
    <property type="entry name" value="PH_domain"/>
</dbReference>
<dbReference type="InterPro" id="IPR011993">
    <property type="entry name" value="PH-like_dom_sf"/>
</dbReference>
<dbReference type="SMART" id="SM00233">
    <property type="entry name" value="PH"/>
    <property type="match status" value="1"/>
</dbReference>
<dbReference type="EMBL" id="HBGJ01039754">
    <property type="protein sequence ID" value="CAD9266597.1"/>
    <property type="molecule type" value="Transcribed_RNA"/>
</dbReference>
<dbReference type="Pfam" id="PF00169">
    <property type="entry name" value="PH"/>
    <property type="match status" value="1"/>
</dbReference>
<gene>
    <name evidence="2" type="ORF">PPAR1163_LOCUS25022</name>
    <name evidence="3" type="ORF">PPAR1163_LOCUS25023</name>
</gene>
<dbReference type="AlphaFoldDB" id="A0A6U4KSE8"/>
<dbReference type="PROSITE" id="PS50003">
    <property type="entry name" value="PH_DOMAIN"/>
    <property type="match status" value="1"/>
</dbReference>
<accession>A0A6U4KSE8</accession>